<feature type="region of interest" description="Disordered" evidence="4">
    <location>
        <begin position="1"/>
        <end position="57"/>
    </location>
</feature>
<reference evidence="6" key="1">
    <citation type="submission" date="2021-10" db="EMBL/GenBank/DDBJ databases">
        <title>De novo Genome Assembly of Clathrus columnatus (Basidiomycota, Fungi) Using Illumina and Nanopore Sequence Data.</title>
        <authorList>
            <person name="Ogiso-Tanaka E."/>
            <person name="Itagaki H."/>
            <person name="Hosoya T."/>
            <person name="Hosaka K."/>
        </authorList>
    </citation>
    <scope>NUCLEOTIDE SEQUENCE</scope>
    <source>
        <strain evidence="6">MO-923</strain>
    </source>
</reference>
<dbReference type="Pfam" id="PF00505">
    <property type="entry name" value="HMG_box"/>
    <property type="match status" value="1"/>
</dbReference>
<gene>
    <name evidence="6" type="ORF">Clacol_003179</name>
</gene>
<dbReference type="GO" id="GO:0030154">
    <property type="term" value="P:cell differentiation"/>
    <property type="evidence" value="ECO:0007669"/>
    <property type="project" value="TreeGrafter"/>
</dbReference>
<dbReference type="InterPro" id="IPR009071">
    <property type="entry name" value="HMG_box_dom"/>
</dbReference>
<dbReference type="PANTHER" id="PTHR10270:SF161">
    <property type="entry name" value="SEX-DETERMINING REGION Y PROTEIN"/>
    <property type="match status" value="1"/>
</dbReference>
<feature type="compositionally biased region" description="Low complexity" evidence="4">
    <location>
        <begin position="468"/>
        <end position="513"/>
    </location>
</feature>
<feature type="compositionally biased region" description="Basic and acidic residues" evidence="4">
    <location>
        <begin position="297"/>
        <end position="306"/>
    </location>
</feature>
<dbReference type="SMART" id="SM00398">
    <property type="entry name" value="HMG"/>
    <property type="match status" value="1"/>
</dbReference>
<dbReference type="InterPro" id="IPR050140">
    <property type="entry name" value="SRY-related_HMG-box_TF-like"/>
</dbReference>
<evidence type="ECO:0000259" key="5">
    <source>
        <dbReference type="PROSITE" id="PS50118"/>
    </source>
</evidence>
<feature type="compositionally biased region" description="Low complexity" evidence="4">
    <location>
        <begin position="520"/>
        <end position="530"/>
    </location>
</feature>
<dbReference type="Proteomes" id="UP001050691">
    <property type="component" value="Unassembled WGS sequence"/>
</dbReference>
<dbReference type="GO" id="GO:0000978">
    <property type="term" value="F:RNA polymerase II cis-regulatory region sequence-specific DNA binding"/>
    <property type="evidence" value="ECO:0007669"/>
    <property type="project" value="TreeGrafter"/>
</dbReference>
<feature type="compositionally biased region" description="Gly residues" evidence="4">
    <location>
        <begin position="408"/>
        <end position="418"/>
    </location>
</feature>
<dbReference type="GO" id="GO:0001228">
    <property type="term" value="F:DNA-binding transcription activator activity, RNA polymerase II-specific"/>
    <property type="evidence" value="ECO:0007669"/>
    <property type="project" value="TreeGrafter"/>
</dbReference>
<accession>A0AAV5A6T6</accession>
<feature type="region of interest" description="Disordered" evidence="4">
    <location>
        <begin position="355"/>
        <end position="561"/>
    </location>
</feature>
<protein>
    <recommendedName>
        <fullName evidence="5">HMG box domain-containing protein</fullName>
    </recommendedName>
</protein>
<feature type="compositionally biased region" description="Polar residues" evidence="4">
    <location>
        <begin position="449"/>
        <end position="462"/>
    </location>
</feature>
<evidence type="ECO:0000256" key="3">
    <source>
        <dbReference type="PROSITE-ProRule" id="PRU00267"/>
    </source>
</evidence>
<dbReference type="GO" id="GO:0005634">
    <property type="term" value="C:nucleus"/>
    <property type="evidence" value="ECO:0007669"/>
    <property type="project" value="UniProtKB-UniRule"/>
</dbReference>
<feature type="domain" description="HMG box" evidence="5">
    <location>
        <begin position="51"/>
        <end position="119"/>
    </location>
</feature>
<evidence type="ECO:0000256" key="4">
    <source>
        <dbReference type="SAM" id="MobiDB-lite"/>
    </source>
</evidence>
<dbReference type="AlphaFoldDB" id="A0AAV5A6T6"/>
<evidence type="ECO:0000313" key="7">
    <source>
        <dbReference type="Proteomes" id="UP001050691"/>
    </source>
</evidence>
<feature type="compositionally biased region" description="Gly residues" evidence="4">
    <location>
        <begin position="357"/>
        <end position="372"/>
    </location>
</feature>
<feature type="compositionally biased region" description="Polar residues" evidence="4">
    <location>
        <begin position="543"/>
        <end position="561"/>
    </location>
</feature>
<feature type="compositionally biased region" description="Gly residues" evidence="4">
    <location>
        <begin position="202"/>
        <end position="221"/>
    </location>
</feature>
<dbReference type="PROSITE" id="PS50118">
    <property type="entry name" value="HMG_BOX_2"/>
    <property type="match status" value="1"/>
</dbReference>
<keyword evidence="1 3" id="KW-0238">DNA-binding</keyword>
<feature type="compositionally biased region" description="Basic residues" evidence="4">
    <location>
        <begin position="121"/>
        <end position="132"/>
    </location>
</feature>
<dbReference type="EMBL" id="BPWL01000003">
    <property type="protein sequence ID" value="GJJ08959.1"/>
    <property type="molecule type" value="Genomic_DNA"/>
</dbReference>
<feature type="region of interest" description="Disordered" evidence="4">
    <location>
        <begin position="112"/>
        <end position="155"/>
    </location>
</feature>
<dbReference type="SUPFAM" id="SSF47095">
    <property type="entry name" value="HMG-box"/>
    <property type="match status" value="1"/>
</dbReference>
<evidence type="ECO:0000256" key="2">
    <source>
        <dbReference type="ARBA" id="ARBA00023163"/>
    </source>
</evidence>
<keyword evidence="2" id="KW-0804">Transcription</keyword>
<evidence type="ECO:0000256" key="1">
    <source>
        <dbReference type="ARBA" id="ARBA00023125"/>
    </source>
</evidence>
<dbReference type="InterPro" id="IPR036910">
    <property type="entry name" value="HMG_box_dom_sf"/>
</dbReference>
<feature type="compositionally biased region" description="Low complexity" evidence="4">
    <location>
        <begin position="388"/>
        <end position="407"/>
    </location>
</feature>
<organism evidence="6 7">
    <name type="scientific">Clathrus columnatus</name>
    <dbReference type="NCBI Taxonomy" id="1419009"/>
    <lineage>
        <taxon>Eukaryota</taxon>
        <taxon>Fungi</taxon>
        <taxon>Dikarya</taxon>
        <taxon>Basidiomycota</taxon>
        <taxon>Agaricomycotina</taxon>
        <taxon>Agaricomycetes</taxon>
        <taxon>Phallomycetidae</taxon>
        <taxon>Phallales</taxon>
        <taxon>Clathraceae</taxon>
        <taxon>Clathrus</taxon>
    </lineage>
</organism>
<comment type="caution">
    <text evidence="6">The sequence shown here is derived from an EMBL/GenBank/DDBJ whole genome shotgun (WGS) entry which is preliminary data.</text>
</comment>
<dbReference type="PANTHER" id="PTHR10270">
    <property type="entry name" value="SOX TRANSCRIPTION FACTOR"/>
    <property type="match status" value="1"/>
</dbReference>
<feature type="compositionally biased region" description="Basic residues" evidence="4">
    <location>
        <begin position="251"/>
        <end position="278"/>
    </location>
</feature>
<feature type="DNA-binding region" description="HMG box" evidence="3">
    <location>
        <begin position="51"/>
        <end position="119"/>
    </location>
</feature>
<feature type="compositionally biased region" description="Low complexity" evidence="4">
    <location>
        <begin position="433"/>
        <end position="448"/>
    </location>
</feature>
<sequence length="561" mass="59831">MSSSFSQQRSSRQDEQDMQSYSPYSNPESPDDPEDENVQLRSQALNADGTPKRPMNAFMIFARRRRPQVSSANQMMRTGEISKILSKEWNTMPMSDKQFYLDQAKKLKENFNSKYPDYVYRRRPNNSRKKRRSDSAPYDHGGGLGHDYPDDYDSVSAVDPNSYRLSYAFPGNGVGPTTSSAADAAYYSSSRSHHDTLSLSGPGTGGGGGGSGGGGPHGPGGASLYNPQPNYATESDDHFPPLGLWPPHHNQQQHHQHHHQQHHQQQQQHHHHHPHHQQHNPFPPPPPQHPTKLEFPSPKDIRLDHPSHHHPSQHNFSNKLGPAFTKPDPWSTGDFLRLSSRRGLHPLPLLPTPLSNGLGGGGGAGGVGGSLGHGQNHPSHHVRNWSDSTASSSVSPPSSAGSASFPPGFGGSTNGGTGTTSSSGGNTTGGTVTGTTTTGSTTASTGSAINGNPSNHGFQTLTAPFFPGGSSTTSIDNTTNSTDSPSISSISTTTTSTGGGTTPSLSSTYYSNTRGESYDSHPGSRSTSSSHQRYPTLALSPASVAQSQNGTLWSSMRTKAD</sequence>
<name>A0AAV5A6T6_9AGAM</name>
<keyword evidence="3" id="KW-0539">Nucleus</keyword>
<dbReference type="Gene3D" id="1.10.30.10">
    <property type="entry name" value="High mobility group box domain"/>
    <property type="match status" value="1"/>
</dbReference>
<feature type="compositionally biased region" description="Low complexity" evidence="4">
    <location>
        <begin position="1"/>
        <end position="10"/>
    </location>
</feature>
<evidence type="ECO:0000313" key="6">
    <source>
        <dbReference type="EMBL" id="GJJ08959.1"/>
    </source>
</evidence>
<feature type="region of interest" description="Disordered" evidence="4">
    <location>
        <begin position="192"/>
        <end position="325"/>
    </location>
</feature>
<keyword evidence="7" id="KW-1185">Reference proteome</keyword>
<proteinExistence type="predicted"/>